<evidence type="ECO:0000313" key="3">
    <source>
        <dbReference type="Proteomes" id="UP000533476"/>
    </source>
</evidence>
<dbReference type="GO" id="GO:0004803">
    <property type="term" value="F:transposase activity"/>
    <property type="evidence" value="ECO:0007669"/>
    <property type="project" value="InterPro"/>
</dbReference>
<dbReference type="PANTHER" id="PTHR33055:SF13">
    <property type="entry name" value="TRANSPOSASE"/>
    <property type="match status" value="1"/>
</dbReference>
<gene>
    <name evidence="2" type="ORF">HIJ39_09675</name>
</gene>
<dbReference type="InterPro" id="IPR047650">
    <property type="entry name" value="Transpos_IS110"/>
</dbReference>
<keyword evidence="3" id="KW-1185">Reference proteome</keyword>
<protein>
    <submittedName>
        <fullName evidence="2">IS110 family transposase</fullName>
    </submittedName>
</protein>
<sequence length="123" mass="14378">MVRAYGADLLAEIGPVQRFSSENSLAKYARLTWRPHQSGNFDADIRPPTRSGNVYLRYYFVEAAERVRVRDPHFKAFYAKKYREARHHAHKRALVLTARKLVGVVYGMLTRGQIYDERKLMPH</sequence>
<dbReference type="GO" id="GO:0006313">
    <property type="term" value="P:DNA transposition"/>
    <property type="evidence" value="ECO:0007669"/>
    <property type="project" value="InterPro"/>
</dbReference>
<dbReference type="Pfam" id="PF02371">
    <property type="entry name" value="Transposase_20"/>
    <property type="match status" value="1"/>
</dbReference>
<name>A0A7Y0L3G2_9FIRM</name>
<reference evidence="2 3" key="1">
    <citation type="submission" date="2020-04" db="EMBL/GenBank/DDBJ databases">
        <authorList>
            <person name="Zhang R."/>
            <person name="Schippers A."/>
        </authorList>
    </citation>
    <scope>NUCLEOTIDE SEQUENCE [LARGE SCALE GENOMIC DNA]</scope>
    <source>
        <strain evidence="2 3">DSM 109850</strain>
    </source>
</reference>
<proteinExistence type="predicted"/>
<evidence type="ECO:0000313" key="2">
    <source>
        <dbReference type="EMBL" id="NMP22619.1"/>
    </source>
</evidence>
<dbReference type="InterPro" id="IPR003346">
    <property type="entry name" value="Transposase_20"/>
</dbReference>
<evidence type="ECO:0000259" key="1">
    <source>
        <dbReference type="Pfam" id="PF02371"/>
    </source>
</evidence>
<comment type="caution">
    <text evidence="2">The sequence shown here is derived from an EMBL/GenBank/DDBJ whole genome shotgun (WGS) entry which is preliminary data.</text>
</comment>
<organism evidence="2 3">
    <name type="scientific">Sulfobacillus harzensis</name>
    <dbReference type="NCBI Taxonomy" id="2729629"/>
    <lineage>
        <taxon>Bacteria</taxon>
        <taxon>Bacillati</taxon>
        <taxon>Bacillota</taxon>
        <taxon>Clostridia</taxon>
        <taxon>Eubacteriales</taxon>
        <taxon>Clostridiales Family XVII. Incertae Sedis</taxon>
        <taxon>Sulfobacillus</taxon>
    </lineage>
</organism>
<dbReference type="GO" id="GO:0003677">
    <property type="term" value="F:DNA binding"/>
    <property type="evidence" value="ECO:0007669"/>
    <property type="project" value="InterPro"/>
</dbReference>
<dbReference type="Proteomes" id="UP000533476">
    <property type="component" value="Unassembled WGS sequence"/>
</dbReference>
<accession>A0A7Y0L3G2</accession>
<dbReference type="PANTHER" id="PTHR33055">
    <property type="entry name" value="TRANSPOSASE FOR INSERTION SEQUENCE ELEMENT IS1111A"/>
    <property type="match status" value="1"/>
</dbReference>
<dbReference type="AlphaFoldDB" id="A0A7Y0L3G2"/>
<dbReference type="EMBL" id="JABBVZ010000027">
    <property type="protein sequence ID" value="NMP22619.1"/>
    <property type="molecule type" value="Genomic_DNA"/>
</dbReference>
<feature type="domain" description="Transposase IS116/IS110/IS902 C-terminal" evidence="1">
    <location>
        <begin position="6"/>
        <end position="79"/>
    </location>
</feature>